<evidence type="ECO:0000313" key="1">
    <source>
        <dbReference type="EMBL" id="VVE13706.1"/>
    </source>
</evidence>
<keyword evidence="2" id="KW-1185">Reference proteome</keyword>
<reference evidence="1 2" key="1">
    <citation type="submission" date="2019-08" db="EMBL/GenBank/DDBJ databases">
        <authorList>
            <person name="Peeters C."/>
        </authorList>
    </citation>
    <scope>NUCLEOTIDE SEQUENCE [LARGE SCALE GENOMIC DNA]</scope>
    <source>
        <strain evidence="1 2">LMG 31108</strain>
    </source>
</reference>
<name>A0A5E4VPZ9_9BURK</name>
<dbReference type="EMBL" id="CABPSB010000008">
    <property type="protein sequence ID" value="VVE13706.1"/>
    <property type="molecule type" value="Genomic_DNA"/>
</dbReference>
<dbReference type="AlphaFoldDB" id="A0A5E4VPZ9"/>
<dbReference type="Proteomes" id="UP000406256">
    <property type="component" value="Unassembled WGS sequence"/>
</dbReference>
<organism evidence="1 2">
    <name type="scientific">Pandoraea anhela</name>
    <dbReference type="NCBI Taxonomy" id="2508295"/>
    <lineage>
        <taxon>Bacteria</taxon>
        <taxon>Pseudomonadati</taxon>
        <taxon>Pseudomonadota</taxon>
        <taxon>Betaproteobacteria</taxon>
        <taxon>Burkholderiales</taxon>
        <taxon>Burkholderiaceae</taxon>
        <taxon>Pandoraea</taxon>
    </lineage>
</organism>
<proteinExistence type="predicted"/>
<sequence>MSHTSPSYRGFSLETLVFLDPDATQASRKHERLLAVSVRITPSTSIGSVLPSESRVFRLETVLFDSIGNARRAGDEFGRTLIDGFINEASLEA</sequence>
<evidence type="ECO:0000313" key="2">
    <source>
        <dbReference type="Proteomes" id="UP000406256"/>
    </source>
</evidence>
<accession>A0A5E4VPZ9</accession>
<gene>
    <name evidence="1" type="ORF">PAN31108_02761</name>
</gene>
<protein>
    <submittedName>
        <fullName evidence="1">Uncharacterized protein</fullName>
    </submittedName>
</protein>